<organism evidence="2 3">
    <name type="scientific">Panagrellus redivivus</name>
    <name type="common">Microworm</name>
    <dbReference type="NCBI Taxonomy" id="6233"/>
    <lineage>
        <taxon>Eukaryota</taxon>
        <taxon>Metazoa</taxon>
        <taxon>Ecdysozoa</taxon>
        <taxon>Nematoda</taxon>
        <taxon>Chromadorea</taxon>
        <taxon>Rhabditida</taxon>
        <taxon>Tylenchina</taxon>
        <taxon>Panagrolaimomorpha</taxon>
        <taxon>Panagrolaimoidea</taxon>
        <taxon>Panagrolaimidae</taxon>
        <taxon>Panagrellus</taxon>
    </lineage>
</organism>
<accession>A0A7E4W9K5</accession>
<evidence type="ECO:0000256" key="1">
    <source>
        <dbReference type="SAM" id="Phobius"/>
    </source>
</evidence>
<keyword evidence="2" id="KW-1185">Reference proteome</keyword>
<feature type="transmembrane region" description="Helical" evidence="1">
    <location>
        <begin position="48"/>
        <end position="71"/>
    </location>
</feature>
<dbReference type="AlphaFoldDB" id="A0A7E4W9K5"/>
<dbReference type="WBParaSite" id="Pan_g8558.t1">
    <property type="protein sequence ID" value="Pan_g8558.t1"/>
    <property type="gene ID" value="Pan_g8558"/>
</dbReference>
<feature type="transmembrane region" description="Helical" evidence="1">
    <location>
        <begin position="15"/>
        <end position="36"/>
    </location>
</feature>
<feature type="transmembrane region" description="Helical" evidence="1">
    <location>
        <begin position="83"/>
        <end position="112"/>
    </location>
</feature>
<name>A0A7E4W9K5_PANRE</name>
<proteinExistence type="predicted"/>
<keyword evidence="1" id="KW-0472">Membrane</keyword>
<keyword evidence="1" id="KW-0812">Transmembrane</keyword>
<keyword evidence="1" id="KW-1133">Transmembrane helix</keyword>
<dbReference type="Proteomes" id="UP000492821">
    <property type="component" value="Unassembled WGS sequence"/>
</dbReference>
<evidence type="ECO:0000313" key="2">
    <source>
        <dbReference type="Proteomes" id="UP000492821"/>
    </source>
</evidence>
<reference evidence="3" key="2">
    <citation type="submission" date="2020-10" db="UniProtKB">
        <authorList>
            <consortium name="WormBaseParasite"/>
        </authorList>
    </citation>
    <scope>IDENTIFICATION</scope>
</reference>
<protein>
    <submittedName>
        <fullName evidence="3">7TM_GPCR_Srx domain-containing protein</fullName>
    </submittedName>
</protein>
<sequence length="127" mass="14558">MVIMVLAYARNLDTLIQITNIIYTSSLVIIAVFFDILRKFIAERIFKIFKGIIYFLGFLPIFVYCIAKFHIAAVEFGEEDPTFGFIILIVTGICCYEFYAVVTILQGLWALLWNPKNQNKVSFIAIA</sequence>
<reference evidence="2" key="1">
    <citation type="journal article" date="2013" name="Genetics">
        <title>The draft genome and transcriptome of Panagrellus redivivus are shaped by the harsh demands of a free-living lifestyle.</title>
        <authorList>
            <person name="Srinivasan J."/>
            <person name="Dillman A.R."/>
            <person name="Macchietto M.G."/>
            <person name="Heikkinen L."/>
            <person name="Lakso M."/>
            <person name="Fracchia K.M."/>
            <person name="Antoshechkin I."/>
            <person name="Mortazavi A."/>
            <person name="Wong G."/>
            <person name="Sternberg P.W."/>
        </authorList>
    </citation>
    <scope>NUCLEOTIDE SEQUENCE [LARGE SCALE GENOMIC DNA]</scope>
    <source>
        <strain evidence="2">MT8872</strain>
    </source>
</reference>
<evidence type="ECO:0000313" key="3">
    <source>
        <dbReference type="WBParaSite" id="Pan_g8558.t1"/>
    </source>
</evidence>